<feature type="compositionally biased region" description="Basic and acidic residues" evidence="1">
    <location>
        <begin position="279"/>
        <end position="296"/>
    </location>
</feature>
<protein>
    <submittedName>
        <fullName evidence="2">Uncharacterized protein</fullName>
    </submittedName>
</protein>
<proteinExistence type="predicted"/>
<gene>
    <name evidence="2" type="ORF">ACIO7M_33015</name>
</gene>
<sequence>MADTRKTTTLRREVPGTIGLLADPGDFAAMRRYRSFTFDDHRDYLRHVDDLLKSLAEQGIHTTVALFDPEQYASFCAEQGLDPDTAASRTRFTAELAGTGPGLPYTGLPVADMVPLLVDEAARQATWEYAAAVLARAGTCADCGQDIGRSAFERAATAVTRLVAGAGTGHHHAVCSIPTGDRQLVAVLHARTAGPPGPPALPGFDPDGREALDFVTVLAAGMALGGAGGLVLRTTADGGGDRVHGWRLEGGGLVPLSAAAVFNAYCTDPDTGEPVAPEHGVDYRPGFEVDDPPPHH</sequence>
<reference evidence="2 3" key="1">
    <citation type="submission" date="2024-10" db="EMBL/GenBank/DDBJ databases">
        <title>The Natural Products Discovery Center: Release of the First 8490 Sequenced Strains for Exploring Actinobacteria Biosynthetic Diversity.</title>
        <authorList>
            <person name="Kalkreuter E."/>
            <person name="Kautsar S.A."/>
            <person name="Yang D."/>
            <person name="Bader C.D."/>
            <person name="Teijaro C.N."/>
            <person name="Fluegel L."/>
            <person name="Davis C.M."/>
            <person name="Simpson J.R."/>
            <person name="Lauterbach L."/>
            <person name="Steele A.D."/>
            <person name="Gui C."/>
            <person name="Meng S."/>
            <person name="Li G."/>
            <person name="Viehrig K."/>
            <person name="Ye F."/>
            <person name="Su P."/>
            <person name="Kiefer A.F."/>
            <person name="Nichols A."/>
            <person name="Cepeda A.J."/>
            <person name="Yan W."/>
            <person name="Fan B."/>
            <person name="Jiang Y."/>
            <person name="Adhikari A."/>
            <person name="Zheng C.-J."/>
            <person name="Schuster L."/>
            <person name="Cowan T.M."/>
            <person name="Smanski M.J."/>
            <person name="Chevrette M.G."/>
            <person name="De Carvalho L.P.S."/>
            <person name="Shen B."/>
        </authorList>
    </citation>
    <scope>NUCLEOTIDE SEQUENCE [LARGE SCALE GENOMIC DNA]</scope>
    <source>
        <strain evidence="2 3">NPDC087220</strain>
    </source>
</reference>
<accession>A0ABW8EVH4</accession>
<dbReference type="Proteomes" id="UP001617351">
    <property type="component" value="Unassembled WGS sequence"/>
</dbReference>
<organism evidence="2 3">
    <name type="scientific">Streptomyces toxytricini</name>
    <name type="common">Actinomyces toxytricini</name>
    <dbReference type="NCBI Taxonomy" id="67369"/>
    <lineage>
        <taxon>Bacteria</taxon>
        <taxon>Bacillati</taxon>
        <taxon>Actinomycetota</taxon>
        <taxon>Actinomycetes</taxon>
        <taxon>Kitasatosporales</taxon>
        <taxon>Streptomycetaceae</taxon>
        <taxon>Streptomyces</taxon>
    </lineage>
</organism>
<name>A0ABW8EVH4_STRT5</name>
<evidence type="ECO:0000313" key="2">
    <source>
        <dbReference type="EMBL" id="MFJ2825891.1"/>
    </source>
</evidence>
<dbReference type="RefSeq" id="WP_365512198.1">
    <property type="nucleotide sequence ID" value="NZ_JBFANW010000336.1"/>
</dbReference>
<feature type="region of interest" description="Disordered" evidence="1">
    <location>
        <begin position="271"/>
        <end position="296"/>
    </location>
</feature>
<keyword evidence="3" id="KW-1185">Reference proteome</keyword>
<evidence type="ECO:0000256" key="1">
    <source>
        <dbReference type="SAM" id="MobiDB-lite"/>
    </source>
</evidence>
<dbReference type="EMBL" id="JBIUYY010000024">
    <property type="protein sequence ID" value="MFJ2825891.1"/>
    <property type="molecule type" value="Genomic_DNA"/>
</dbReference>
<evidence type="ECO:0000313" key="3">
    <source>
        <dbReference type="Proteomes" id="UP001617351"/>
    </source>
</evidence>
<comment type="caution">
    <text evidence="2">The sequence shown here is derived from an EMBL/GenBank/DDBJ whole genome shotgun (WGS) entry which is preliminary data.</text>
</comment>